<dbReference type="GO" id="GO:0009225">
    <property type="term" value="P:nucleotide-sugar metabolic process"/>
    <property type="evidence" value="ECO:0007669"/>
    <property type="project" value="InterPro"/>
</dbReference>
<evidence type="ECO:0000259" key="4">
    <source>
        <dbReference type="Pfam" id="PF16363"/>
    </source>
</evidence>
<dbReference type="Proteomes" id="UP001255856">
    <property type="component" value="Unassembled WGS sequence"/>
</dbReference>
<evidence type="ECO:0000256" key="2">
    <source>
        <dbReference type="ARBA" id="ARBA00023027"/>
    </source>
</evidence>
<keyword evidence="6" id="KW-1185">Reference proteome</keyword>
<dbReference type="Gene3D" id="3.90.25.10">
    <property type="entry name" value="UDP-galactose 4-epimerase, domain 1"/>
    <property type="match status" value="1"/>
</dbReference>
<organism evidence="5 6">
    <name type="scientific">Prototheca wickerhamii</name>
    <dbReference type="NCBI Taxonomy" id="3111"/>
    <lineage>
        <taxon>Eukaryota</taxon>
        <taxon>Viridiplantae</taxon>
        <taxon>Chlorophyta</taxon>
        <taxon>core chlorophytes</taxon>
        <taxon>Trebouxiophyceae</taxon>
        <taxon>Chlorellales</taxon>
        <taxon>Chlorellaceae</taxon>
        <taxon>Prototheca</taxon>
    </lineage>
</organism>
<dbReference type="InterPro" id="IPR005888">
    <property type="entry name" value="dTDP_Gluc_deHydtase"/>
</dbReference>
<evidence type="ECO:0000313" key="6">
    <source>
        <dbReference type="Proteomes" id="UP001255856"/>
    </source>
</evidence>
<dbReference type="FunFam" id="3.40.50.720:FF:000304">
    <property type="entry name" value="UDP-glucose 4,6-dehydratase"/>
    <property type="match status" value="1"/>
</dbReference>
<protein>
    <recommendedName>
        <fullName evidence="4">NAD(P)-binding domain-containing protein</fullName>
    </recommendedName>
</protein>
<sequence>MNGAVETEYVPQNILITGGAGFIGSHVAVIVFDSLDYCATLHNLDQVRDNPNFKFIRGDIKSGDLLIYVLETERIDTILHFAAQTHVDHSFGDSVSFTMNNMYGTHMLLEAAKKYGKIQRFINVSTDEVYGETSFGRSSGLLESSRLEPTNPYAAAKAGAEMMAFAYFTSYRLPVIITRGNNVYGPGQFPEKLIPKFILLAAAKRPLTVYGDGSAVRSYLYIADVAAAYDTVLHRGALGQIYNIGSIKERSVLEVAHDVAAAFGLPRVPVQHVRDRAFNDRRYFISNDKLLALGWEETTSWEEGLRKTIDWYLGLADPASYWDNGNILAALLPHANLSRQLESTSQILVLQ</sequence>
<evidence type="ECO:0000256" key="3">
    <source>
        <dbReference type="ARBA" id="ARBA00023239"/>
    </source>
</evidence>
<dbReference type="InterPro" id="IPR016040">
    <property type="entry name" value="NAD(P)-bd_dom"/>
</dbReference>
<dbReference type="SUPFAM" id="SSF51735">
    <property type="entry name" value="NAD(P)-binding Rossmann-fold domains"/>
    <property type="match status" value="1"/>
</dbReference>
<reference evidence="5" key="1">
    <citation type="submission" date="2021-01" db="EMBL/GenBank/DDBJ databases">
        <authorList>
            <person name="Eckstrom K.M.E."/>
        </authorList>
    </citation>
    <scope>NUCLEOTIDE SEQUENCE</scope>
    <source>
        <strain evidence="5">UVCC 0001</strain>
    </source>
</reference>
<evidence type="ECO:0000256" key="1">
    <source>
        <dbReference type="ARBA" id="ARBA00001911"/>
    </source>
</evidence>
<dbReference type="Gene3D" id="3.40.50.720">
    <property type="entry name" value="NAD(P)-binding Rossmann-like Domain"/>
    <property type="match status" value="1"/>
</dbReference>
<comment type="cofactor">
    <cofactor evidence="1">
        <name>NAD(+)</name>
        <dbReference type="ChEBI" id="CHEBI:57540"/>
    </cofactor>
</comment>
<comment type="caution">
    <text evidence="5">The sequence shown here is derived from an EMBL/GenBank/DDBJ whole genome shotgun (WGS) entry which is preliminary data.</text>
</comment>
<keyword evidence="3" id="KW-0456">Lyase</keyword>
<dbReference type="GO" id="GO:0008460">
    <property type="term" value="F:dTDP-glucose 4,6-dehydratase activity"/>
    <property type="evidence" value="ECO:0007669"/>
    <property type="project" value="InterPro"/>
</dbReference>
<dbReference type="CDD" id="cd05246">
    <property type="entry name" value="dTDP_GD_SDR_e"/>
    <property type="match status" value="1"/>
</dbReference>
<evidence type="ECO:0000313" key="5">
    <source>
        <dbReference type="EMBL" id="KAK2077724.1"/>
    </source>
</evidence>
<dbReference type="AlphaFoldDB" id="A0AAD9III1"/>
<name>A0AAD9III1_PROWI</name>
<dbReference type="Pfam" id="PF16363">
    <property type="entry name" value="GDP_Man_Dehyd"/>
    <property type="match status" value="1"/>
</dbReference>
<dbReference type="PANTHER" id="PTHR43000">
    <property type="entry name" value="DTDP-D-GLUCOSE 4,6-DEHYDRATASE-RELATED"/>
    <property type="match status" value="1"/>
</dbReference>
<proteinExistence type="predicted"/>
<gene>
    <name evidence="5" type="ORF">QBZ16_004570</name>
</gene>
<feature type="domain" description="NAD(P)-binding" evidence="4">
    <location>
        <begin position="15"/>
        <end position="308"/>
    </location>
</feature>
<dbReference type="InterPro" id="IPR036291">
    <property type="entry name" value="NAD(P)-bd_dom_sf"/>
</dbReference>
<keyword evidence="2" id="KW-0520">NAD</keyword>
<dbReference type="EMBL" id="JASFZW010000006">
    <property type="protein sequence ID" value="KAK2077724.1"/>
    <property type="molecule type" value="Genomic_DNA"/>
</dbReference>
<accession>A0AAD9III1</accession>